<feature type="transmembrane region" description="Helical" evidence="8">
    <location>
        <begin position="476"/>
        <end position="496"/>
    </location>
</feature>
<dbReference type="Pfam" id="PF06826">
    <property type="entry name" value="Asp-Al_Ex"/>
    <property type="match status" value="2"/>
</dbReference>
<feature type="transmembrane region" description="Helical" evidence="8">
    <location>
        <begin position="90"/>
        <end position="111"/>
    </location>
</feature>
<comment type="caution">
    <text evidence="10">The sequence shown here is derived from an EMBL/GenBank/DDBJ whole genome shotgun (WGS) entry which is preliminary data.</text>
</comment>
<feature type="transmembrane region" description="Helical" evidence="8">
    <location>
        <begin position="65"/>
        <end position="84"/>
    </location>
</feature>
<dbReference type="EMBL" id="JAOBZK010000004">
    <property type="protein sequence ID" value="MDH1177415.1"/>
    <property type="molecule type" value="Genomic_DNA"/>
</dbReference>
<dbReference type="PROSITE" id="PS51202">
    <property type="entry name" value="RCK_C"/>
    <property type="match status" value="2"/>
</dbReference>
<feature type="transmembrane region" description="Helical" evidence="8">
    <location>
        <begin position="12"/>
        <end position="29"/>
    </location>
</feature>
<evidence type="ECO:0000256" key="4">
    <source>
        <dbReference type="ARBA" id="ARBA00022475"/>
    </source>
</evidence>
<evidence type="ECO:0000256" key="5">
    <source>
        <dbReference type="ARBA" id="ARBA00022692"/>
    </source>
</evidence>
<dbReference type="InterPro" id="IPR050144">
    <property type="entry name" value="AAE_transporter"/>
</dbReference>
<feature type="transmembrane region" description="Helical" evidence="8">
    <location>
        <begin position="155"/>
        <end position="178"/>
    </location>
</feature>
<dbReference type="InterPro" id="IPR006512">
    <property type="entry name" value="YidE_YbjL"/>
</dbReference>
<evidence type="ECO:0000313" key="11">
    <source>
        <dbReference type="Proteomes" id="UP001158644"/>
    </source>
</evidence>
<reference evidence="10 11" key="1">
    <citation type="submission" date="2022-09" db="EMBL/GenBank/DDBJ databases">
        <title>Intensive care unit water sources are persistently colonized with multi-drug resistant bacteria and are the site of extensive horizontal gene transfer of antibiotic resistance genes.</title>
        <authorList>
            <person name="Diorio-Toth L."/>
        </authorList>
    </citation>
    <scope>NUCLEOTIDE SEQUENCE [LARGE SCALE GENOMIC DNA]</scope>
    <source>
        <strain evidence="10 11">GD03967</strain>
    </source>
</reference>
<keyword evidence="5 8" id="KW-0812">Transmembrane</keyword>
<feature type="transmembrane region" description="Helical" evidence="8">
    <location>
        <begin position="508"/>
        <end position="526"/>
    </location>
</feature>
<gene>
    <name evidence="10" type="primary">aspT</name>
    <name evidence="10" type="ORF">N5C72_04975</name>
</gene>
<keyword evidence="7 8" id="KW-0472">Membrane</keyword>
<dbReference type="PANTHER" id="PTHR30445">
    <property type="entry name" value="K(+)_H(+) ANTIPORTER SUBUNIT KHTT"/>
    <property type="match status" value="1"/>
</dbReference>
<dbReference type="InterPro" id="IPR022457">
    <property type="entry name" value="Asp_Ala_antiprt"/>
</dbReference>
<feature type="domain" description="RCK C-terminal" evidence="9">
    <location>
        <begin position="292"/>
        <end position="377"/>
    </location>
</feature>
<evidence type="ECO:0000256" key="8">
    <source>
        <dbReference type="SAM" id="Phobius"/>
    </source>
</evidence>
<evidence type="ECO:0000256" key="7">
    <source>
        <dbReference type="ARBA" id="ARBA00023136"/>
    </source>
</evidence>
<feature type="transmembrane region" description="Helical" evidence="8">
    <location>
        <begin position="538"/>
        <end position="562"/>
    </location>
</feature>
<dbReference type="Proteomes" id="UP001158644">
    <property type="component" value="Unassembled WGS sequence"/>
</dbReference>
<dbReference type="GO" id="GO:0005886">
    <property type="term" value="C:plasma membrane"/>
    <property type="evidence" value="ECO:0007669"/>
    <property type="project" value="UniProtKB-SubCell"/>
</dbReference>
<organism evidence="10 11">
    <name type="scientific">Achromobacter mucicolens</name>
    <dbReference type="NCBI Taxonomy" id="1389922"/>
    <lineage>
        <taxon>Bacteria</taxon>
        <taxon>Pseudomonadati</taxon>
        <taxon>Pseudomonadota</taxon>
        <taxon>Betaproteobacteria</taxon>
        <taxon>Burkholderiales</taxon>
        <taxon>Alcaligenaceae</taxon>
        <taxon>Achromobacter</taxon>
    </lineage>
</organism>
<evidence type="ECO:0000256" key="6">
    <source>
        <dbReference type="ARBA" id="ARBA00022989"/>
    </source>
</evidence>
<keyword evidence="3" id="KW-0813">Transport</keyword>
<feature type="transmembrane region" description="Helical" evidence="8">
    <location>
        <begin position="387"/>
        <end position="406"/>
    </location>
</feature>
<comment type="subcellular location">
    <subcellularLocation>
        <location evidence="1">Cell membrane</location>
        <topology evidence="1">Multi-pass membrane protein</topology>
    </subcellularLocation>
</comment>
<sequence>MDFFSNLLQRNPELAVFLAIGIGYWVGAFKIRGVGFGPVTGSLLAGLLIGYFVQVPISDTAKQVLFLLFMFGIGYSVGPSFFRGMKDGGWRWAVLGVVVPVAGLATAWALATLLKLEIGYAVGLISGGLTESPVIGTGSEAIRHLPISADEQNRLISQIAVADALCYIFGTFGVIWFCSSLGPKLLRIDLKAEGARLEQVYGIEREKVGVTSAWRRFDLRAYLVQDNHTIAGKSVAQAESLFAPERLFIKRIRRNGSLLVSTPETRLLPGDVIAVSGKSEVLLRVLDRNAIEQADRELLDIPSAMFDVVLSKREFVGKTVAQIADRAEEVRGVFLRDIRRGSEKIPIGPGTVLQRGDVLTIVGPETAVERVAALVGSVVQEADSTDFVALGFGVFLGAVIGTSLVLPIGGMPIAIGSSVGTLVLGLLVGWRNAGKPLFGRISHASLEFMKSIGLAGFVAMIGLKAGPLFVDALKVVGLTIFLAGIVVTLVPWFVGLLVGRYLLKLEPLLLLGALAGVQTMTAGLAAVQEKSDSPVAVIGYSGTVAFGHILITTWGTVIVWLLF</sequence>
<dbReference type="AlphaFoldDB" id="A0ABD4YQV2"/>
<comment type="similarity">
    <text evidence="2">Belongs to the AAE transporter (TC 2.A.81) family.</text>
</comment>
<protein>
    <submittedName>
        <fullName evidence="10">Aspartate-alanine antiporter</fullName>
    </submittedName>
</protein>
<keyword evidence="6 8" id="KW-1133">Transmembrane helix</keyword>
<evidence type="ECO:0000313" key="10">
    <source>
        <dbReference type="EMBL" id="MDH1177415.1"/>
    </source>
</evidence>
<dbReference type="InterPro" id="IPR006037">
    <property type="entry name" value="RCK_C"/>
</dbReference>
<feature type="domain" description="RCK C-terminal" evidence="9">
    <location>
        <begin position="207"/>
        <end position="291"/>
    </location>
</feature>
<dbReference type="InterPro" id="IPR036721">
    <property type="entry name" value="RCK_C_sf"/>
</dbReference>
<evidence type="ECO:0000259" key="9">
    <source>
        <dbReference type="PROSITE" id="PS51202"/>
    </source>
</evidence>
<dbReference type="RefSeq" id="WP_279989676.1">
    <property type="nucleotide sequence ID" value="NZ_JAOBZK010000004.1"/>
</dbReference>
<proteinExistence type="inferred from homology"/>
<evidence type="ECO:0000256" key="2">
    <source>
        <dbReference type="ARBA" id="ARBA00009854"/>
    </source>
</evidence>
<evidence type="ECO:0000256" key="3">
    <source>
        <dbReference type="ARBA" id="ARBA00022448"/>
    </source>
</evidence>
<dbReference type="Gene3D" id="3.30.70.1450">
    <property type="entry name" value="Regulator of K+ conductance, C-terminal domain"/>
    <property type="match status" value="2"/>
</dbReference>
<feature type="transmembrane region" description="Helical" evidence="8">
    <location>
        <begin position="412"/>
        <end position="430"/>
    </location>
</feature>
<feature type="transmembrane region" description="Helical" evidence="8">
    <location>
        <begin position="35"/>
        <end position="53"/>
    </location>
</feature>
<dbReference type="Pfam" id="PF02080">
    <property type="entry name" value="TrkA_C"/>
    <property type="match status" value="2"/>
</dbReference>
<dbReference type="SUPFAM" id="SSF116726">
    <property type="entry name" value="TrkA C-terminal domain-like"/>
    <property type="match status" value="2"/>
</dbReference>
<feature type="transmembrane region" description="Helical" evidence="8">
    <location>
        <begin position="451"/>
        <end position="470"/>
    </location>
</feature>
<name>A0ABD4YQV2_9BURK</name>
<accession>A0ABD4YQV2</accession>
<evidence type="ECO:0000256" key="1">
    <source>
        <dbReference type="ARBA" id="ARBA00004651"/>
    </source>
</evidence>
<dbReference type="PANTHER" id="PTHR30445:SF9">
    <property type="match status" value="1"/>
</dbReference>
<dbReference type="NCBIfam" id="TIGR03802">
    <property type="entry name" value="Asp_Ala_antiprt"/>
    <property type="match status" value="1"/>
</dbReference>
<keyword evidence="4" id="KW-1003">Cell membrane</keyword>